<dbReference type="Proteomes" id="UP000695562">
    <property type="component" value="Unassembled WGS sequence"/>
</dbReference>
<accession>A0A8J4PL54</accession>
<feature type="compositionally biased region" description="Basic residues" evidence="1">
    <location>
        <begin position="197"/>
        <end position="210"/>
    </location>
</feature>
<dbReference type="EMBL" id="AJWJ01000925">
    <property type="protein sequence ID" value="KAF2068569.1"/>
    <property type="molecule type" value="Genomic_DNA"/>
</dbReference>
<dbReference type="AlphaFoldDB" id="A0A8J4PL54"/>
<evidence type="ECO:0000313" key="2">
    <source>
        <dbReference type="EMBL" id="KAF2068569.1"/>
    </source>
</evidence>
<reference evidence="2" key="1">
    <citation type="submission" date="2020-01" db="EMBL/GenBank/DDBJ databases">
        <title>Development of genomics and gene disruption for Polysphondylium violaceum indicates a role for the polyketide synthase stlB in stalk morphogenesis.</title>
        <authorList>
            <person name="Narita B."/>
            <person name="Kawabe Y."/>
            <person name="Kin K."/>
            <person name="Saito T."/>
            <person name="Gibbs R."/>
            <person name="Kuspa A."/>
            <person name="Muzny D."/>
            <person name="Queller D."/>
            <person name="Richards S."/>
            <person name="Strassman J."/>
            <person name="Sucgang R."/>
            <person name="Worley K."/>
            <person name="Schaap P."/>
        </authorList>
    </citation>
    <scope>NUCLEOTIDE SEQUENCE</scope>
    <source>
        <strain evidence="2">QSvi11</strain>
    </source>
</reference>
<evidence type="ECO:0000256" key="1">
    <source>
        <dbReference type="SAM" id="MobiDB-lite"/>
    </source>
</evidence>
<keyword evidence="3" id="KW-1185">Reference proteome</keyword>
<feature type="compositionally biased region" description="Basic and acidic residues" evidence="1">
    <location>
        <begin position="168"/>
        <end position="177"/>
    </location>
</feature>
<sequence length="210" mass="24300">MGIYVILGEDGLMPEYIGSTSQLTEKGYSSRIKNISHDDRRDLYKSFCKFDLKNNPPRYYAWLIEQIMLSSFVYKHNSKVNYDFNTVDESSDQFFLYVEYLMYNYDNYLKEMHSEMKKLSFDSDPNEQFTESQPETPVEPETPVVPETPPRNKNINNDNDSDADENVSIDKKPESPTKGHNPLTISPKKNGGASKKNTPKSKKILLRKQS</sequence>
<organism evidence="2 3">
    <name type="scientific">Polysphondylium violaceum</name>
    <dbReference type="NCBI Taxonomy" id="133409"/>
    <lineage>
        <taxon>Eukaryota</taxon>
        <taxon>Amoebozoa</taxon>
        <taxon>Evosea</taxon>
        <taxon>Eumycetozoa</taxon>
        <taxon>Dictyostelia</taxon>
        <taxon>Dictyosteliales</taxon>
        <taxon>Dictyosteliaceae</taxon>
        <taxon>Polysphondylium</taxon>
    </lineage>
</organism>
<feature type="region of interest" description="Disordered" evidence="1">
    <location>
        <begin position="120"/>
        <end position="210"/>
    </location>
</feature>
<name>A0A8J4PL54_9MYCE</name>
<proteinExistence type="predicted"/>
<comment type="caution">
    <text evidence="2">The sequence shown here is derived from an EMBL/GenBank/DDBJ whole genome shotgun (WGS) entry which is preliminary data.</text>
</comment>
<protein>
    <submittedName>
        <fullName evidence="2">Uncharacterized protein</fullName>
    </submittedName>
</protein>
<feature type="compositionally biased region" description="Low complexity" evidence="1">
    <location>
        <begin position="134"/>
        <end position="145"/>
    </location>
</feature>
<evidence type="ECO:0000313" key="3">
    <source>
        <dbReference type="Proteomes" id="UP000695562"/>
    </source>
</evidence>
<gene>
    <name evidence="2" type="ORF">CYY_010104</name>
</gene>